<dbReference type="Proteomes" id="UP000241462">
    <property type="component" value="Unassembled WGS sequence"/>
</dbReference>
<dbReference type="AlphaFoldDB" id="A0A2T2ZXL1"/>
<evidence type="ECO:0000313" key="2">
    <source>
        <dbReference type="EMBL" id="PSR79094.1"/>
    </source>
</evidence>
<keyword evidence="3" id="KW-1185">Reference proteome</keyword>
<sequence length="80" mass="8281">MCLLFLLPVILWQYADSNGTTSQVVFSLPGTTTEAIVIPHLAAMHSGAADGATSSSTSTSAAYYAAGLALEETQGFRPCV</sequence>
<organism evidence="2 3">
    <name type="scientific">Coniella lustricola</name>
    <dbReference type="NCBI Taxonomy" id="2025994"/>
    <lineage>
        <taxon>Eukaryota</taxon>
        <taxon>Fungi</taxon>
        <taxon>Dikarya</taxon>
        <taxon>Ascomycota</taxon>
        <taxon>Pezizomycotina</taxon>
        <taxon>Sordariomycetes</taxon>
        <taxon>Sordariomycetidae</taxon>
        <taxon>Diaporthales</taxon>
        <taxon>Schizoparmaceae</taxon>
        <taxon>Coniella</taxon>
    </lineage>
</organism>
<evidence type="ECO:0000256" key="1">
    <source>
        <dbReference type="SAM" id="SignalP"/>
    </source>
</evidence>
<protein>
    <submittedName>
        <fullName evidence="2">Uncharacterized protein</fullName>
    </submittedName>
</protein>
<reference evidence="2 3" key="1">
    <citation type="journal article" date="2018" name="Mycol. Prog.">
        <title>Coniella lustricola, a new species from submerged detritus.</title>
        <authorList>
            <person name="Raudabaugh D.B."/>
            <person name="Iturriaga T."/>
            <person name="Carver A."/>
            <person name="Mondo S."/>
            <person name="Pangilinan J."/>
            <person name="Lipzen A."/>
            <person name="He G."/>
            <person name="Amirebrahimi M."/>
            <person name="Grigoriev I.V."/>
            <person name="Miller A.N."/>
        </authorList>
    </citation>
    <scope>NUCLEOTIDE SEQUENCE [LARGE SCALE GENOMIC DNA]</scope>
    <source>
        <strain evidence="2 3">B22-T-1</strain>
    </source>
</reference>
<name>A0A2T2ZXL1_9PEZI</name>
<evidence type="ECO:0000313" key="3">
    <source>
        <dbReference type="Proteomes" id="UP000241462"/>
    </source>
</evidence>
<gene>
    <name evidence="2" type="ORF">BD289DRAFT_106545</name>
</gene>
<feature type="chain" id="PRO_5015734774" evidence="1">
    <location>
        <begin position="18"/>
        <end position="80"/>
    </location>
</feature>
<dbReference type="EMBL" id="KZ678580">
    <property type="protein sequence ID" value="PSR79094.1"/>
    <property type="molecule type" value="Genomic_DNA"/>
</dbReference>
<dbReference type="InParanoid" id="A0A2T2ZXL1"/>
<feature type="signal peptide" evidence="1">
    <location>
        <begin position="1"/>
        <end position="17"/>
    </location>
</feature>
<keyword evidence="1" id="KW-0732">Signal</keyword>
<proteinExistence type="predicted"/>
<accession>A0A2T2ZXL1</accession>